<reference evidence="5" key="4">
    <citation type="submission" date="2015-06" db="UniProtKB">
        <authorList>
            <consortium name="EnsemblFungi"/>
        </authorList>
    </citation>
    <scope>IDENTIFICATION</scope>
</reference>
<dbReference type="OrthoDB" id="567237at2759"/>
<evidence type="ECO:0000259" key="3">
    <source>
        <dbReference type="SMART" id="SM01000"/>
    </source>
</evidence>
<feature type="compositionally biased region" description="Low complexity" evidence="2">
    <location>
        <begin position="157"/>
        <end position="173"/>
    </location>
</feature>
<dbReference type="Pfam" id="PF08327">
    <property type="entry name" value="AHSA1"/>
    <property type="match status" value="1"/>
</dbReference>
<evidence type="ECO:0000313" key="4">
    <source>
        <dbReference type="EMBL" id="KDE02706.1"/>
    </source>
</evidence>
<dbReference type="SUPFAM" id="SSF103111">
    <property type="entry name" value="Activator of Hsp90 ATPase, Aha1"/>
    <property type="match status" value="1"/>
</dbReference>
<evidence type="ECO:0000313" key="6">
    <source>
        <dbReference type="Proteomes" id="UP000017200"/>
    </source>
</evidence>
<dbReference type="AlphaFoldDB" id="U5HIA4"/>
<proteinExistence type="inferred from homology"/>
<comment type="similarity">
    <text evidence="1">Belongs to the AHA1 family.</text>
</comment>
<dbReference type="GO" id="GO:0005829">
    <property type="term" value="C:cytosol"/>
    <property type="evidence" value="ECO:0007669"/>
    <property type="project" value="TreeGrafter"/>
</dbReference>
<dbReference type="Gene3D" id="3.15.10.20">
    <property type="entry name" value="Activator of Hsp90 ATPase Aha1, N-terminal domain"/>
    <property type="match status" value="1"/>
</dbReference>
<dbReference type="PANTHER" id="PTHR13009:SF22">
    <property type="entry name" value="LD43819P"/>
    <property type="match status" value="1"/>
</dbReference>
<evidence type="ECO:0000313" key="5">
    <source>
        <dbReference type="EnsemblFungi" id="MVLG_06768T0"/>
    </source>
</evidence>
<accession>U5HIA4</accession>
<dbReference type="Gene3D" id="3.30.530.20">
    <property type="match status" value="1"/>
</dbReference>
<dbReference type="InParanoid" id="U5HIA4"/>
<dbReference type="SUPFAM" id="SSF55961">
    <property type="entry name" value="Bet v1-like"/>
    <property type="match status" value="1"/>
</dbReference>
<evidence type="ECO:0000256" key="2">
    <source>
        <dbReference type="SAM" id="MobiDB-lite"/>
    </source>
</evidence>
<dbReference type="InterPro" id="IPR023393">
    <property type="entry name" value="START-like_dom_sf"/>
</dbReference>
<feature type="region of interest" description="Disordered" evidence="2">
    <location>
        <begin position="148"/>
        <end position="190"/>
    </location>
</feature>
<dbReference type="SMART" id="SM01000">
    <property type="entry name" value="Aha1_N"/>
    <property type="match status" value="1"/>
</dbReference>
<organism evidence="4">
    <name type="scientific">Microbotryum lychnidis-dioicae (strain p1A1 Lamole / MvSl-1064)</name>
    <name type="common">Anther smut fungus</name>
    <dbReference type="NCBI Taxonomy" id="683840"/>
    <lineage>
        <taxon>Eukaryota</taxon>
        <taxon>Fungi</taxon>
        <taxon>Dikarya</taxon>
        <taxon>Basidiomycota</taxon>
        <taxon>Pucciniomycotina</taxon>
        <taxon>Microbotryomycetes</taxon>
        <taxon>Microbotryales</taxon>
        <taxon>Microbotryaceae</taxon>
        <taxon>Microbotryum</taxon>
    </lineage>
</organism>
<feature type="compositionally biased region" description="Polar residues" evidence="2">
    <location>
        <begin position="174"/>
        <end position="190"/>
    </location>
</feature>
<dbReference type="STRING" id="683840.U5HIA4"/>
<reference evidence="6" key="1">
    <citation type="submission" date="2010-11" db="EMBL/GenBank/DDBJ databases">
        <title>The genome sequence of Microbotryum violaceum strain p1A1 Lamole.</title>
        <authorList>
            <person name="Cuomo C."/>
            <person name="Perlin M."/>
            <person name="Young S.K."/>
            <person name="Zeng Q."/>
            <person name="Gargeya S."/>
            <person name="Alvarado L."/>
            <person name="Berlin A."/>
            <person name="Chapman S.B."/>
            <person name="Chen Z."/>
            <person name="Freedman E."/>
            <person name="Gellesch M."/>
            <person name="Goldberg J."/>
            <person name="Griggs A."/>
            <person name="Gujja S."/>
            <person name="Heilman E."/>
            <person name="Heiman D."/>
            <person name="Howarth C."/>
            <person name="Mehta T."/>
            <person name="Neiman D."/>
            <person name="Pearson M."/>
            <person name="Roberts A."/>
            <person name="Saif S."/>
            <person name="Shea T."/>
            <person name="Shenoy N."/>
            <person name="Sisk P."/>
            <person name="Stolte C."/>
            <person name="Sykes S."/>
            <person name="White J."/>
            <person name="Yandava C."/>
            <person name="Haas B."/>
            <person name="Nusbaum C."/>
            <person name="Birren B."/>
        </authorList>
    </citation>
    <scope>NUCLEOTIDE SEQUENCE [LARGE SCALE GENOMIC DNA]</scope>
    <source>
        <strain evidence="6">p1A1 Lamole</strain>
    </source>
</reference>
<gene>
    <name evidence="4" type="ORF">MVLG_06768</name>
</gene>
<reference evidence="4 6" key="3">
    <citation type="journal article" date="2015" name="BMC Genomics">
        <title>Sex and parasites: genomic and transcriptomic analysis of Microbotryum lychnidis-dioicae, the biotrophic and plant-castrating anther smut fungus.</title>
        <authorList>
            <person name="Perlin M.H."/>
            <person name="Amselem J."/>
            <person name="Fontanillas E."/>
            <person name="Toh S.S."/>
            <person name="Chen Z."/>
            <person name="Goldberg J."/>
            <person name="Duplessis S."/>
            <person name="Henrissat B."/>
            <person name="Young S."/>
            <person name="Zeng Q."/>
            <person name="Aguileta G."/>
            <person name="Petit E."/>
            <person name="Badouin H."/>
            <person name="Andrews J."/>
            <person name="Razeeq D."/>
            <person name="Gabaldon T."/>
            <person name="Quesneville H."/>
            <person name="Giraud T."/>
            <person name="Hood M.E."/>
            <person name="Schultz D.J."/>
            <person name="Cuomo C.A."/>
        </authorList>
    </citation>
    <scope>NUCLEOTIDE SEQUENCE [LARGE SCALE GENOMIC DNA]</scope>
    <source>
        <strain evidence="6">p1A1 Lamole</strain>
        <strain evidence="4">P1A1 Lamole</strain>
    </source>
</reference>
<dbReference type="GO" id="GO:0001671">
    <property type="term" value="F:ATPase activator activity"/>
    <property type="evidence" value="ECO:0007669"/>
    <property type="project" value="InterPro"/>
</dbReference>
<dbReference type="GO" id="GO:0051087">
    <property type="term" value="F:protein-folding chaperone binding"/>
    <property type="evidence" value="ECO:0007669"/>
    <property type="project" value="InterPro"/>
</dbReference>
<dbReference type="InterPro" id="IPR036338">
    <property type="entry name" value="Aha1"/>
</dbReference>
<dbReference type="InterPro" id="IPR015310">
    <property type="entry name" value="AHSA1-like_N"/>
</dbReference>
<dbReference type="EMBL" id="GL541791">
    <property type="protein sequence ID" value="KDE02706.1"/>
    <property type="molecule type" value="Genomic_DNA"/>
</dbReference>
<protein>
    <recommendedName>
        <fullName evidence="3">Activator of Hsp90 ATPase AHSA1-like N-terminal domain-containing protein</fullName>
    </recommendedName>
</protein>
<dbReference type="InterPro" id="IPR013538">
    <property type="entry name" value="ASHA1/2-like_C"/>
</dbReference>
<sequence length="403" mass="43231">MDRPGIKNWHWRTKGCESWAKDWFRKELIGVEAEGVRIDSVKDVEGDCEVGMRKSKLVTIYDQKITMLWRAGEGDESVTGSLTVHEVAHDMDEDDYVFTSTLDSAATKQSDAFNTIARKALANKLRPIFQRFPADLIEAHGRDLLSDVDGGSGAGSGASTPATATASSSATASQSKPTVPLGSSVSIRQGKSGQSFNTAVVKAEGEFMCDAATLWEFLTNEQKIPLWSRNPAKFRPEVGAEVELFGRNITGKVEDVKAPTSITTSWRAPTWPEGYFGTLETTLHQGSASTTLTLRLSGVPVGKEDEAERNLTSYYINSLKQIGSVFESLPFTPLPSTSTQSAAPKALNPSQARARARARPGVTKPSPWVMVGNTSAVLVSVGIVAALAAGIYYGPSGPGGRKA</sequence>
<feature type="region of interest" description="Disordered" evidence="2">
    <location>
        <begin position="336"/>
        <end position="363"/>
    </location>
</feature>
<evidence type="ECO:0000256" key="1">
    <source>
        <dbReference type="ARBA" id="ARBA00006817"/>
    </source>
</evidence>
<dbReference type="FunCoup" id="U5HIA4">
    <property type="interactions" value="721"/>
</dbReference>
<dbReference type="EMBL" id="AEIJ01000876">
    <property type="status" value="NOT_ANNOTATED_CDS"/>
    <property type="molecule type" value="Genomic_DNA"/>
</dbReference>
<dbReference type="Pfam" id="PF09229">
    <property type="entry name" value="Aha1_N"/>
    <property type="match status" value="1"/>
</dbReference>
<reference evidence="4" key="2">
    <citation type="submission" date="2010-11" db="EMBL/GenBank/DDBJ databases">
        <authorList>
            <consortium name="The Broad Institute Genome Sequencing Platform"/>
            <person name="Earl A."/>
            <person name="Ward D."/>
            <person name="Feldgarden M."/>
            <person name="Gevers D."/>
            <person name="Butler R."/>
            <person name="Young S.K."/>
            <person name="Zeng Q."/>
            <person name="Gargeya S."/>
            <person name="Fitzgerald M."/>
            <person name="Haas B."/>
            <person name="Abouelleil A."/>
            <person name="Alvarado L."/>
            <person name="Arachchi H.M."/>
            <person name="Berlin A."/>
            <person name="Brown A."/>
            <person name="Chapman S.B."/>
            <person name="Chen Z."/>
            <person name="Dunbar C."/>
            <person name="Freedman E."/>
            <person name="Gearin G."/>
            <person name="Gellesch M."/>
            <person name="Goldberg J."/>
            <person name="Griggs A."/>
            <person name="Gujja S."/>
            <person name="Heilman E."/>
            <person name="Heiman D."/>
            <person name="Howarth C."/>
            <person name="Larson L."/>
            <person name="Lui A."/>
            <person name="MacDonald P.J.P."/>
            <person name="Mehta T."/>
            <person name="Montmayeur A."/>
            <person name="Murphy C."/>
            <person name="Neiman D."/>
            <person name="Pearson M."/>
            <person name="Priest M."/>
            <person name="Roberts A."/>
            <person name="Saif S."/>
            <person name="Shea T."/>
            <person name="Shenoy N."/>
            <person name="Sisk P."/>
            <person name="Stolte C."/>
            <person name="Sykes S."/>
            <person name="White J."/>
            <person name="Yandava C."/>
            <person name="Wortman J."/>
            <person name="Nusbaum C."/>
            <person name="Birren B."/>
        </authorList>
    </citation>
    <scope>NUCLEOTIDE SEQUENCE</scope>
    <source>
        <strain evidence="4">P1A1 Lamole</strain>
    </source>
</reference>
<dbReference type="EnsemblFungi" id="MVLG_06768T0">
    <property type="protein sequence ID" value="MVLG_06768T0"/>
    <property type="gene ID" value="MVLG_06768"/>
</dbReference>
<feature type="domain" description="Activator of Hsp90 ATPase AHSA1-like N-terminal" evidence="3">
    <location>
        <begin position="13"/>
        <end position="142"/>
    </location>
</feature>
<dbReference type="GO" id="GO:0006457">
    <property type="term" value="P:protein folding"/>
    <property type="evidence" value="ECO:0007669"/>
    <property type="project" value="TreeGrafter"/>
</dbReference>
<dbReference type="PANTHER" id="PTHR13009">
    <property type="entry name" value="HEAT SHOCK PROTEIN 90 HSP90 CO-CHAPERONE AHA-1"/>
    <property type="match status" value="1"/>
</dbReference>
<dbReference type="Proteomes" id="UP000017200">
    <property type="component" value="Unassembled WGS sequence"/>
</dbReference>
<keyword evidence="6" id="KW-1185">Reference proteome</keyword>
<name>U5HIA4_USTV1</name>